<organism evidence="2 3">
    <name type="scientific">Ficedula albicollis</name>
    <name type="common">Collared flycatcher</name>
    <name type="synonym">Muscicapa albicollis</name>
    <dbReference type="NCBI Taxonomy" id="59894"/>
    <lineage>
        <taxon>Eukaryota</taxon>
        <taxon>Metazoa</taxon>
        <taxon>Chordata</taxon>
        <taxon>Craniata</taxon>
        <taxon>Vertebrata</taxon>
        <taxon>Euteleostomi</taxon>
        <taxon>Archelosauria</taxon>
        <taxon>Archosauria</taxon>
        <taxon>Dinosauria</taxon>
        <taxon>Saurischia</taxon>
        <taxon>Theropoda</taxon>
        <taxon>Coelurosauria</taxon>
        <taxon>Aves</taxon>
        <taxon>Neognathae</taxon>
        <taxon>Neoaves</taxon>
        <taxon>Telluraves</taxon>
        <taxon>Australaves</taxon>
        <taxon>Passeriformes</taxon>
        <taxon>Muscicapidae</taxon>
        <taxon>Ficedula</taxon>
    </lineage>
</organism>
<evidence type="ECO:0000313" key="2">
    <source>
        <dbReference type="Ensembl" id="ENSFALP00000022709.1"/>
    </source>
</evidence>
<evidence type="ECO:0000313" key="3">
    <source>
        <dbReference type="Proteomes" id="UP000016665"/>
    </source>
</evidence>
<reference evidence="2 3" key="1">
    <citation type="journal article" date="2012" name="Nature">
        <title>The genomic landscape of species divergence in Ficedula flycatchers.</title>
        <authorList>
            <person name="Ellegren H."/>
            <person name="Smeds L."/>
            <person name="Burri R."/>
            <person name="Olason P.I."/>
            <person name="Backstrom N."/>
            <person name="Kawakami T."/>
            <person name="Kunstner A."/>
            <person name="Makinen H."/>
            <person name="Nadachowska-Brzyska K."/>
            <person name="Qvarnstrom A."/>
            <person name="Uebbing S."/>
            <person name="Wolf J.B."/>
        </authorList>
    </citation>
    <scope>NUCLEOTIDE SEQUENCE [LARGE SCALE GENOMIC DNA]</scope>
</reference>
<protein>
    <recommendedName>
        <fullName evidence="4">EF-hand domain-containing protein</fullName>
    </recommendedName>
</protein>
<dbReference type="Proteomes" id="UP000016665">
    <property type="component" value="Chromosome 6"/>
</dbReference>
<dbReference type="InterPro" id="IPR011992">
    <property type="entry name" value="EF-hand-dom_pair"/>
</dbReference>
<feature type="compositionally biased region" description="Basic and acidic residues" evidence="1">
    <location>
        <begin position="21"/>
        <end position="39"/>
    </location>
</feature>
<reference evidence="2" key="3">
    <citation type="submission" date="2025-09" db="UniProtKB">
        <authorList>
            <consortium name="Ensembl"/>
        </authorList>
    </citation>
    <scope>IDENTIFICATION</scope>
</reference>
<dbReference type="AlphaFoldDB" id="A0A803VJ03"/>
<sequence length="195" mass="22967">MLQRDFGVRIYKALISLPEREDKKDKKSKKEERKEKKEEKDDETDDPKPKRRKSGDDKDKKEERDEKKVCSYLICSSSLSGSILKCFSFNFTLFLSKIQLLDLLMAFVYFDQSHCGYLLEKDMEEILYTLGLHLSRAQVKKLLNKVVLRESCFYRRLTDTSKDEENQEESEELQEDMLGGNFFLFLPQTSTVISM</sequence>
<dbReference type="Ensembl" id="ENSFALT00000026702.1">
    <property type="protein sequence ID" value="ENSFALP00000022709.1"/>
    <property type="gene ID" value="ENSFALG00000025729.1"/>
</dbReference>
<feature type="region of interest" description="Disordered" evidence="1">
    <location>
        <begin position="21"/>
        <end position="61"/>
    </location>
</feature>
<dbReference type="GeneTree" id="ENSGT00530000063672"/>
<evidence type="ECO:0008006" key="4">
    <source>
        <dbReference type="Google" id="ProtNLM"/>
    </source>
</evidence>
<dbReference type="InterPro" id="IPR025224">
    <property type="entry name" value="CCAR1/CCAR2"/>
</dbReference>
<evidence type="ECO:0000256" key="1">
    <source>
        <dbReference type="SAM" id="MobiDB-lite"/>
    </source>
</evidence>
<dbReference type="PANTHER" id="PTHR14304">
    <property type="entry name" value="CELL DIVISION CYCLE AND APOPTOSIS REGULATOR PROTEIN"/>
    <property type="match status" value="1"/>
</dbReference>
<dbReference type="PANTHER" id="PTHR14304:SF14">
    <property type="entry name" value="CELL DIVISION CYCLE AND APOPTOSIS REGULATOR PROTEIN 1"/>
    <property type="match status" value="1"/>
</dbReference>
<name>A0A803VJ03_FICAL</name>
<proteinExistence type="predicted"/>
<dbReference type="Gene3D" id="1.10.238.10">
    <property type="entry name" value="EF-hand"/>
    <property type="match status" value="1"/>
</dbReference>
<dbReference type="GO" id="GO:0005634">
    <property type="term" value="C:nucleus"/>
    <property type="evidence" value="ECO:0007669"/>
    <property type="project" value="TreeGrafter"/>
</dbReference>
<dbReference type="SUPFAM" id="SSF47473">
    <property type="entry name" value="EF-hand"/>
    <property type="match status" value="1"/>
</dbReference>
<keyword evidence="3" id="KW-1185">Reference proteome</keyword>
<dbReference type="GO" id="GO:0006355">
    <property type="term" value="P:regulation of DNA-templated transcription"/>
    <property type="evidence" value="ECO:0007669"/>
    <property type="project" value="InterPro"/>
</dbReference>
<accession>A0A803VJ03</accession>
<reference evidence="2" key="2">
    <citation type="submission" date="2025-08" db="UniProtKB">
        <authorList>
            <consortium name="Ensembl"/>
        </authorList>
    </citation>
    <scope>IDENTIFICATION</scope>
</reference>